<evidence type="ECO:0000256" key="8">
    <source>
        <dbReference type="RuleBase" id="RU361169"/>
    </source>
</evidence>
<dbReference type="EMBL" id="JAXUIC010000005">
    <property type="protein sequence ID" value="KAK4590406.1"/>
    <property type="molecule type" value="Genomic_DNA"/>
</dbReference>
<evidence type="ECO:0000256" key="2">
    <source>
        <dbReference type="ARBA" id="ARBA00008834"/>
    </source>
</evidence>
<protein>
    <recommendedName>
        <fullName evidence="12">Polygalacturonase</fullName>
    </recommendedName>
</protein>
<evidence type="ECO:0000256" key="5">
    <source>
        <dbReference type="ARBA" id="ARBA00022801"/>
    </source>
</evidence>
<keyword evidence="11" id="KW-1185">Reference proteome</keyword>
<evidence type="ECO:0000313" key="11">
    <source>
        <dbReference type="Proteomes" id="UP001324115"/>
    </source>
</evidence>
<name>A0AAN7FFB9_QUERU</name>
<dbReference type="Pfam" id="PF00295">
    <property type="entry name" value="Glyco_hydro_28"/>
    <property type="match status" value="1"/>
</dbReference>
<keyword evidence="4" id="KW-0964">Secreted</keyword>
<evidence type="ECO:0000256" key="3">
    <source>
        <dbReference type="ARBA" id="ARBA00022512"/>
    </source>
</evidence>
<dbReference type="Gene3D" id="2.160.20.10">
    <property type="entry name" value="Single-stranded right-handed beta-helix, Pectin lyase-like"/>
    <property type="match status" value="1"/>
</dbReference>
<evidence type="ECO:0000256" key="6">
    <source>
        <dbReference type="ARBA" id="ARBA00023295"/>
    </source>
</evidence>
<feature type="signal peptide" evidence="9">
    <location>
        <begin position="1"/>
        <end position="15"/>
    </location>
</feature>
<dbReference type="GO" id="GO:0071555">
    <property type="term" value="P:cell wall organization"/>
    <property type="evidence" value="ECO:0007669"/>
    <property type="project" value="UniProtKB-KW"/>
</dbReference>
<dbReference type="InterPro" id="IPR000743">
    <property type="entry name" value="Glyco_hydro_28"/>
</dbReference>
<proteinExistence type="inferred from homology"/>
<evidence type="ECO:0000256" key="1">
    <source>
        <dbReference type="ARBA" id="ARBA00004191"/>
    </source>
</evidence>
<dbReference type="InterPro" id="IPR011050">
    <property type="entry name" value="Pectin_lyase_fold/virulence"/>
</dbReference>
<evidence type="ECO:0000256" key="9">
    <source>
        <dbReference type="SAM" id="SignalP"/>
    </source>
</evidence>
<evidence type="ECO:0008006" key="12">
    <source>
        <dbReference type="Google" id="ProtNLM"/>
    </source>
</evidence>
<organism evidence="10 11">
    <name type="scientific">Quercus rubra</name>
    <name type="common">Northern red oak</name>
    <name type="synonym">Quercus borealis</name>
    <dbReference type="NCBI Taxonomy" id="3512"/>
    <lineage>
        <taxon>Eukaryota</taxon>
        <taxon>Viridiplantae</taxon>
        <taxon>Streptophyta</taxon>
        <taxon>Embryophyta</taxon>
        <taxon>Tracheophyta</taxon>
        <taxon>Spermatophyta</taxon>
        <taxon>Magnoliopsida</taxon>
        <taxon>eudicotyledons</taxon>
        <taxon>Gunneridae</taxon>
        <taxon>Pentapetalae</taxon>
        <taxon>rosids</taxon>
        <taxon>fabids</taxon>
        <taxon>Fagales</taxon>
        <taxon>Fagaceae</taxon>
        <taxon>Quercus</taxon>
    </lineage>
</organism>
<comment type="similarity">
    <text evidence="2 8">Belongs to the glycosyl hydrolase 28 family.</text>
</comment>
<dbReference type="Proteomes" id="UP001324115">
    <property type="component" value="Unassembled WGS sequence"/>
</dbReference>
<dbReference type="SUPFAM" id="SSF51126">
    <property type="entry name" value="Pectin lyase-like"/>
    <property type="match status" value="1"/>
</dbReference>
<dbReference type="SMART" id="SM00710">
    <property type="entry name" value="PbH1"/>
    <property type="match status" value="4"/>
</dbReference>
<keyword evidence="5 8" id="KW-0378">Hydrolase</keyword>
<comment type="subcellular location">
    <subcellularLocation>
        <location evidence="1">Secreted</location>
        <location evidence="1">Cell wall</location>
    </subcellularLocation>
</comment>
<accession>A0AAN7FFB9</accession>
<dbReference type="AlphaFoldDB" id="A0AAN7FFB9"/>
<sequence length="395" mass="42794">MVLVSMTLIWITAKAQVKYFNVMDYGAKGDFVTDDSVAFLKAWNDTCNAETGEPTMLIPRKQFFLRPTTFSGPCKSHVYVRLLGGLLAPDGPKEWKEFNDVVKFIEFESVTGLHITGVGLINGHGKGWWDISCRYHPKLLDCGKGAPTTLRFHKSNDIHMSQIKIVNSPQTHILLLGCNGVELQDLSIISSGVSPNTDGIHIQQSNHIFINNSFIGVGDDCVSIGDGITDINITYVNCGPGHGISIGSLGLDGTVSNVSNIHARHILFNGTQNGARIKTYQTGRGQVQNIEFTDVTFIDAGNPIIIDQHYCGAPNACPPTKAGVKISNVLYSEMHGTSTSDVALNFNCSENVACTDIKLNNIDLKSSTRGERVSSSCNNAFGEAIGTVNPKSCLR</sequence>
<dbReference type="InterPro" id="IPR012334">
    <property type="entry name" value="Pectin_lyas_fold"/>
</dbReference>
<dbReference type="PANTHER" id="PTHR31375">
    <property type="match status" value="1"/>
</dbReference>
<dbReference type="InterPro" id="IPR006626">
    <property type="entry name" value="PbH1"/>
</dbReference>
<reference evidence="10 11" key="1">
    <citation type="journal article" date="2023" name="G3 (Bethesda)">
        <title>A haplotype-resolved chromosome-scale genome for Quercus rubra L. provides insights into the genetics of adaptive traits for red oak species.</title>
        <authorList>
            <person name="Kapoor B."/>
            <person name="Jenkins J."/>
            <person name="Schmutz J."/>
            <person name="Zhebentyayeva T."/>
            <person name="Kuelheim C."/>
            <person name="Coggeshall M."/>
            <person name="Heim C."/>
            <person name="Lasky J.R."/>
            <person name="Leites L."/>
            <person name="Islam-Faridi N."/>
            <person name="Romero-Severson J."/>
            <person name="DeLeo V.L."/>
            <person name="Lucas S.M."/>
            <person name="Lazic D."/>
            <person name="Gailing O."/>
            <person name="Carlson J."/>
            <person name="Staton M."/>
        </authorList>
    </citation>
    <scope>NUCLEOTIDE SEQUENCE [LARGE SCALE GENOMIC DNA]</scope>
    <source>
        <strain evidence="10">Pseudo-F2</strain>
    </source>
</reference>
<dbReference type="GO" id="GO:0005975">
    <property type="term" value="P:carbohydrate metabolic process"/>
    <property type="evidence" value="ECO:0007669"/>
    <property type="project" value="InterPro"/>
</dbReference>
<keyword evidence="3" id="KW-0134">Cell wall</keyword>
<gene>
    <name evidence="10" type="ORF">RGQ29_020814</name>
</gene>
<comment type="caution">
    <text evidence="10">The sequence shown here is derived from an EMBL/GenBank/DDBJ whole genome shotgun (WGS) entry which is preliminary data.</text>
</comment>
<dbReference type="GO" id="GO:0004650">
    <property type="term" value="F:polygalacturonase activity"/>
    <property type="evidence" value="ECO:0007669"/>
    <property type="project" value="InterPro"/>
</dbReference>
<evidence type="ECO:0000256" key="4">
    <source>
        <dbReference type="ARBA" id="ARBA00022525"/>
    </source>
</evidence>
<evidence type="ECO:0000313" key="10">
    <source>
        <dbReference type="EMBL" id="KAK4590406.1"/>
    </source>
</evidence>
<keyword evidence="7" id="KW-0961">Cell wall biogenesis/degradation</keyword>
<evidence type="ECO:0000256" key="7">
    <source>
        <dbReference type="ARBA" id="ARBA00023316"/>
    </source>
</evidence>
<keyword evidence="6 8" id="KW-0326">Glycosidase</keyword>
<keyword evidence="9" id="KW-0732">Signal</keyword>
<feature type="chain" id="PRO_5043051175" description="Polygalacturonase" evidence="9">
    <location>
        <begin position="16"/>
        <end position="395"/>
    </location>
</feature>